<reference evidence="1" key="1">
    <citation type="submission" date="2022-07" db="EMBL/GenBank/DDBJ databases">
        <title>The genome of Lyophyllum shimeji provides insight into the initial evolution of ectomycorrhizal fungal genome.</title>
        <authorList>
            <person name="Kobayashi Y."/>
            <person name="Shibata T."/>
            <person name="Hirakawa H."/>
            <person name="Shigenobu S."/>
            <person name="Nishiyama T."/>
            <person name="Yamada A."/>
            <person name="Hasebe M."/>
            <person name="Kawaguchi M."/>
        </authorList>
    </citation>
    <scope>NUCLEOTIDE SEQUENCE</scope>
    <source>
        <strain evidence="1">AT787</strain>
    </source>
</reference>
<dbReference type="Proteomes" id="UP001063166">
    <property type="component" value="Unassembled WGS sequence"/>
</dbReference>
<dbReference type="OrthoDB" id="8023605at2759"/>
<organism evidence="1 2">
    <name type="scientific">Lyophyllum shimeji</name>
    <name type="common">Hon-shimeji</name>
    <name type="synonym">Tricholoma shimeji</name>
    <dbReference type="NCBI Taxonomy" id="47721"/>
    <lineage>
        <taxon>Eukaryota</taxon>
        <taxon>Fungi</taxon>
        <taxon>Dikarya</taxon>
        <taxon>Basidiomycota</taxon>
        <taxon>Agaricomycotina</taxon>
        <taxon>Agaricomycetes</taxon>
        <taxon>Agaricomycetidae</taxon>
        <taxon>Agaricales</taxon>
        <taxon>Tricholomatineae</taxon>
        <taxon>Lyophyllaceae</taxon>
        <taxon>Lyophyllum</taxon>
    </lineage>
</organism>
<name>A0A9P3USI2_LYOSH</name>
<accession>A0A9P3USI2</accession>
<evidence type="ECO:0000313" key="1">
    <source>
        <dbReference type="EMBL" id="GLB41216.1"/>
    </source>
</evidence>
<proteinExistence type="predicted"/>
<gene>
    <name evidence="1" type="ORF">LshimejAT787_0904310</name>
</gene>
<evidence type="ECO:0000313" key="2">
    <source>
        <dbReference type="Proteomes" id="UP001063166"/>
    </source>
</evidence>
<dbReference type="AlphaFoldDB" id="A0A9P3USI2"/>
<protein>
    <submittedName>
        <fullName evidence="1">Transposition, RNA-mediated</fullName>
    </submittedName>
</protein>
<comment type="caution">
    <text evidence="1">The sequence shown here is derived from an EMBL/GenBank/DDBJ whole genome shotgun (WGS) entry which is preliminary data.</text>
</comment>
<keyword evidence="2" id="KW-1185">Reference proteome</keyword>
<dbReference type="EMBL" id="BRPK01000009">
    <property type="protein sequence ID" value="GLB41216.1"/>
    <property type="molecule type" value="Genomic_DNA"/>
</dbReference>
<sequence>MKLSDAELLANRAIQLERREEDLARIHKRVLAHRYKSITDFERGRKNNYHYYNFAPSEFVMVLSKKIKPDVRRKCRPRYFNPLVVAKWLRSGAYRLAEVNGALLKLDFAAFRVIRYRACLKKVVEVTEYVDEADLAGTEDD</sequence>